<feature type="region of interest" description="Disordered" evidence="1">
    <location>
        <begin position="533"/>
        <end position="553"/>
    </location>
</feature>
<evidence type="ECO:0000313" key="4">
    <source>
        <dbReference type="Proteomes" id="UP001236369"/>
    </source>
</evidence>
<reference evidence="3 4" key="1">
    <citation type="submission" date="2023-07" db="EMBL/GenBank/DDBJ databases">
        <title>Genomic Encyclopedia of Type Strains, Phase IV (KMG-IV): sequencing the most valuable type-strain genomes for metagenomic binning, comparative biology and taxonomic classification.</title>
        <authorList>
            <person name="Goeker M."/>
        </authorList>
    </citation>
    <scope>NUCLEOTIDE SEQUENCE [LARGE SCALE GENOMIC DNA]</scope>
    <source>
        <strain evidence="3 4">DSM 19562</strain>
    </source>
</reference>
<dbReference type="Gene3D" id="2.30.110.50">
    <property type="match status" value="1"/>
</dbReference>
<accession>A0ABU0HM25</accession>
<evidence type="ECO:0000313" key="3">
    <source>
        <dbReference type="EMBL" id="MDQ0442977.1"/>
    </source>
</evidence>
<dbReference type="SUPFAM" id="SSF69279">
    <property type="entry name" value="Phage tail proteins"/>
    <property type="match status" value="2"/>
</dbReference>
<dbReference type="Gene3D" id="4.10.220.110">
    <property type="match status" value="1"/>
</dbReference>
<dbReference type="EMBL" id="JAUSVV010000004">
    <property type="protein sequence ID" value="MDQ0442977.1"/>
    <property type="molecule type" value="Genomic_DNA"/>
</dbReference>
<dbReference type="Proteomes" id="UP001236369">
    <property type="component" value="Unassembled WGS sequence"/>
</dbReference>
<gene>
    <name evidence="3" type="ORF">QO016_002474</name>
</gene>
<sequence>MSSTSTYDLASASSPTGTAEPTEDDRSPITLKLGNGPLSSKLYVERVAGREAISETYEFRVTFHSDATIKADDVLGQNADLTIRVDDARMQVQGVVAEFQAFDPLGDRDYSYEALIVPQLKLLAYTKQNQVYGTDAAMSVTDLIEKSLSGTLSTHRRNVSVEHQTVFVTSYDERRYIVQYDESDLNFLSRWCEHYGIFYFFHRYPVASKDKAGNDIPEMDATGLKLVEKVMFSDTNTAFKAAPSHLRYWDRATTHTSPAAGSVTSFRFVARIVPQKIILQEYDYNNPATELNAEADVTSRGIGEIVAYGENYATQKDGKGLATVRAEEIACRRTTYQGESNSPLLRPGVYFELHDHPTLSGQYVVVSAEHEFTTPAPQGFTGAGWPEGAPFRNRFTAIPFETPFRPERRTPRPVAAGLFTAKVDTAAQDKMVELDPRGGYRVRLSFDDSGKVDGKASDTVRKAEPYAGPSDIGMHFPLLRGTEVMLACVNGDIDRPVILGALFDGANKSVVTLDNATHHRIRTRSGAFMEASHMGNAPASSEAFDPESGTQGA</sequence>
<protein>
    <submittedName>
        <fullName evidence="3">Type VI secretion system secreted protein VgrG</fullName>
    </submittedName>
</protein>
<organism evidence="3 4">
    <name type="scientific">Methylobacterium persicinum</name>
    <dbReference type="NCBI Taxonomy" id="374426"/>
    <lineage>
        <taxon>Bacteria</taxon>
        <taxon>Pseudomonadati</taxon>
        <taxon>Pseudomonadota</taxon>
        <taxon>Alphaproteobacteria</taxon>
        <taxon>Hyphomicrobiales</taxon>
        <taxon>Methylobacteriaceae</taxon>
        <taxon>Methylobacterium</taxon>
    </lineage>
</organism>
<dbReference type="SUPFAM" id="SSF69255">
    <property type="entry name" value="gp5 N-terminal domain-like"/>
    <property type="match status" value="1"/>
</dbReference>
<keyword evidence="4" id="KW-1185">Reference proteome</keyword>
<name>A0ABU0HM25_9HYPH</name>
<proteinExistence type="predicted"/>
<evidence type="ECO:0000256" key="1">
    <source>
        <dbReference type="SAM" id="MobiDB-lite"/>
    </source>
</evidence>
<dbReference type="Pfam" id="PF05954">
    <property type="entry name" value="Phage_GPD"/>
    <property type="match status" value="1"/>
</dbReference>
<feature type="domain" description="Gp5/Type VI secretion system Vgr protein OB-fold" evidence="2">
    <location>
        <begin position="435"/>
        <end position="503"/>
    </location>
</feature>
<dbReference type="NCBIfam" id="TIGR01646">
    <property type="entry name" value="vgr_GE"/>
    <property type="match status" value="1"/>
</dbReference>
<dbReference type="InterPro" id="IPR006533">
    <property type="entry name" value="T6SS_Vgr_RhsGE"/>
</dbReference>
<evidence type="ECO:0000259" key="2">
    <source>
        <dbReference type="Pfam" id="PF04717"/>
    </source>
</evidence>
<dbReference type="Gene3D" id="2.40.50.230">
    <property type="entry name" value="Gp5 N-terminal domain"/>
    <property type="match status" value="1"/>
</dbReference>
<feature type="region of interest" description="Disordered" evidence="1">
    <location>
        <begin position="1"/>
        <end position="31"/>
    </location>
</feature>
<dbReference type="InterPro" id="IPR037026">
    <property type="entry name" value="Vgr_OB-fold_dom_sf"/>
</dbReference>
<feature type="compositionally biased region" description="Polar residues" evidence="1">
    <location>
        <begin position="1"/>
        <end position="19"/>
    </location>
</feature>
<dbReference type="Pfam" id="PF04717">
    <property type="entry name" value="Phage_base_V"/>
    <property type="match status" value="1"/>
</dbReference>
<comment type="caution">
    <text evidence="3">The sequence shown here is derived from an EMBL/GenBank/DDBJ whole genome shotgun (WGS) entry which is preliminary data.</text>
</comment>
<dbReference type="RefSeq" id="WP_238252620.1">
    <property type="nucleotide sequence ID" value="NZ_BPQX01000056.1"/>
</dbReference>
<dbReference type="Gene3D" id="3.55.50.10">
    <property type="entry name" value="Baseplate protein-like domains"/>
    <property type="match status" value="1"/>
</dbReference>
<dbReference type="InterPro" id="IPR006531">
    <property type="entry name" value="Gp5/Vgr_OB"/>
</dbReference>